<evidence type="ECO:0000256" key="1">
    <source>
        <dbReference type="ARBA" id="ARBA00004651"/>
    </source>
</evidence>
<evidence type="ECO:0000256" key="2">
    <source>
        <dbReference type="ARBA" id="ARBA00022475"/>
    </source>
</evidence>
<feature type="domain" description="ABC3 transporter permease C-terminal" evidence="7">
    <location>
        <begin position="33"/>
        <end position="137"/>
    </location>
</feature>
<dbReference type="Pfam" id="PF02687">
    <property type="entry name" value="FtsX"/>
    <property type="match status" value="1"/>
</dbReference>
<dbReference type="InterPro" id="IPR003838">
    <property type="entry name" value="ABC3_permease_C"/>
</dbReference>
<keyword evidence="4 6" id="KW-1133">Transmembrane helix</keyword>
<evidence type="ECO:0000259" key="7">
    <source>
        <dbReference type="Pfam" id="PF02687"/>
    </source>
</evidence>
<evidence type="ECO:0000256" key="3">
    <source>
        <dbReference type="ARBA" id="ARBA00022692"/>
    </source>
</evidence>
<proteinExistence type="predicted"/>
<reference evidence="8 9" key="1">
    <citation type="submission" date="2021-11" db="EMBL/GenBank/DDBJ databases">
        <title>Draft genome sequence of Paenibacillus profundus YoMME, a new Gram-positive bacteria with exoelectrogenic properties.</title>
        <authorList>
            <person name="Hubenova Y."/>
            <person name="Hubenova E."/>
            <person name="Manasiev Y."/>
            <person name="Peykov S."/>
            <person name="Mitov M."/>
        </authorList>
    </citation>
    <scope>NUCLEOTIDE SEQUENCE [LARGE SCALE GENOMIC DNA]</scope>
    <source>
        <strain evidence="8 9">YoMME</strain>
    </source>
</reference>
<dbReference type="Proteomes" id="UP001199916">
    <property type="component" value="Unassembled WGS sequence"/>
</dbReference>
<evidence type="ECO:0000256" key="4">
    <source>
        <dbReference type="ARBA" id="ARBA00022989"/>
    </source>
</evidence>
<feature type="transmembrane region" description="Helical" evidence="6">
    <location>
        <begin position="112"/>
        <end position="135"/>
    </location>
</feature>
<comment type="subcellular location">
    <subcellularLocation>
        <location evidence="1">Cell membrane</location>
        <topology evidence="1">Multi-pass membrane protein</topology>
    </subcellularLocation>
</comment>
<accession>A0ABS8YNB5</accession>
<dbReference type="EMBL" id="JAJNBZ010000046">
    <property type="protein sequence ID" value="MCE5173313.1"/>
    <property type="molecule type" value="Genomic_DNA"/>
</dbReference>
<protein>
    <recommendedName>
        <fullName evidence="7">ABC3 transporter permease C-terminal domain-containing protein</fullName>
    </recommendedName>
</protein>
<evidence type="ECO:0000256" key="6">
    <source>
        <dbReference type="SAM" id="Phobius"/>
    </source>
</evidence>
<gene>
    <name evidence="8" type="ORF">LQV63_29095</name>
</gene>
<feature type="transmembrane region" description="Helical" evidence="6">
    <location>
        <begin position="76"/>
        <end position="100"/>
    </location>
</feature>
<comment type="caution">
    <text evidence="8">The sequence shown here is derived from an EMBL/GenBank/DDBJ whole genome shotgun (WGS) entry which is preliminary data.</text>
</comment>
<dbReference type="RefSeq" id="WP_233699281.1">
    <property type="nucleotide sequence ID" value="NZ_JAJNBZ010000046.1"/>
</dbReference>
<keyword evidence="3 6" id="KW-0812">Transmembrane</keyword>
<evidence type="ECO:0000256" key="5">
    <source>
        <dbReference type="ARBA" id="ARBA00023136"/>
    </source>
</evidence>
<keyword evidence="9" id="KW-1185">Reference proteome</keyword>
<feature type="transmembrane region" description="Helical" evidence="6">
    <location>
        <begin position="30"/>
        <end position="55"/>
    </location>
</feature>
<evidence type="ECO:0000313" key="9">
    <source>
        <dbReference type="Proteomes" id="UP001199916"/>
    </source>
</evidence>
<keyword evidence="2" id="KW-1003">Cell membrane</keyword>
<sequence length="149" mass="16311">MSSAAFDGKFITVDDIIRNHNKTYEYQIRFTIGFAVLLLVLTALSIVGVFLAALIRRKKEFGIRFAAGSTMKQLIILVYGEMLLLIATAALAGLIVVTLASSLIDINLRIDGVTVLVILGIMTALSGICLIPLTFQMKRYMPTDMLRGV</sequence>
<evidence type="ECO:0000313" key="8">
    <source>
        <dbReference type="EMBL" id="MCE5173313.1"/>
    </source>
</evidence>
<name>A0ABS8YNB5_9BACL</name>
<keyword evidence="5 6" id="KW-0472">Membrane</keyword>
<organism evidence="8 9">
    <name type="scientific">Paenibacillus profundus</name>
    <dbReference type="NCBI Taxonomy" id="1173085"/>
    <lineage>
        <taxon>Bacteria</taxon>
        <taxon>Bacillati</taxon>
        <taxon>Bacillota</taxon>
        <taxon>Bacilli</taxon>
        <taxon>Bacillales</taxon>
        <taxon>Paenibacillaceae</taxon>
        <taxon>Paenibacillus</taxon>
    </lineage>
</organism>